<gene>
    <name evidence="3" type="ORF">IEE83_31095</name>
</gene>
<dbReference type="EMBL" id="JACYGY010000002">
    <property type="protein sequence ID" value="MBE9466336.1"/>
    <property type="molecule type" value="Genomic_DNA"/>
</dbReference>
<evidence type="ECO:0008006" key="5">
    <source>
        <dbReference type="Google" id="ProtNLM"/>
    </source>
</evidence>
<keyword evidence="2" id="KW-0732">Signal</keyword>
<evidence type="ECO:0000313" key="4">
    <source>
        <dbReference type="Proteomes" id="UP000634134"/>
    </source>
</evidence>
<dbReference type="RefSeq" id="WP_194124566.1">
    <property type="nucleotide sequence ID" value="NZ_JACYGY010000002.1"/>
</dbReference>
<feature type="region of interest" description="Disordered" evidence="1">
    <location>
        <begin position="67"/>
        <end position="98"/>
    </location>
</feature>
<organism evidence="3 4">
    <name type="scientific">Dyadobacter subterraneus</name>
    <dbReference type="NCBI Taxonomy" id="2773304"/>
    <lineage>
        <taxon>Bacteria</taxon>
        <taxon>Pseudomonadati</taxon>
        <taxon>Bacteroidota</taxon>
        <taxon>Cytophagia</taxon>
        <taxon>Cytophagales</taxon>
        <taxon>Spirosomataceae</taxon>
        <taxon>Dyadobacter</taxon>
    </lineage>
</organism>
<protein>
    <recommendedName>
        <fullName evidence="5">Lipoprotein</fullName>
    </recommendedName>
</protein>
<feature type="signal peptide" evidence="2">
    <location>
        <begin position="1"/>
        <end position="22"/>
    </location>
</feature>
<feature type="chain" id="PRO_5046619861" description="Lipoprotein" evidence="2">
    <location>
        <begin position="23"/>
        <end position="98"/>
    </location>
</feature>
<feature type="compositionally biased region" description="Basic and acidic residues" evidence="1">
    <location>
        <begin position="89"/>
        <end position="98"/>
    </location>
</feature>
<feature type="compositionally biased region" description="Low complexity" evidence="1">
    <location>
        <begin position="78"/>
        <end position="88"/>
    </location>
</feature>
<sequence length="98" mass="11354">MKKIRIASLYIGILVAAMSVSSCVYHSRAPYYDNGYGYGGGYYGAPGPTVIVRPTPPPRVVYRNNYRARRHYDRHSYRSYNRQRNNRYGHNDRGHGPR</sequence>
<dbReference type="PROSITE" id="PS51257">
    <property type="entry name" value="PROKAR_LIPOPROTEIN"/>
    <property type="match status" value="1"/>
</dbReference>
<keyword evidence="4" id="KW-1185">Reference proteome</keyword>
<reference evidence="4" key="1">
    <citation type="submission" date="2023-07" db="EMBL/GenBank/DDBJ databases">
        <title>Dyadobacter sp. nov 'subterranea' isolated from contaminted grondwater.</title>
        <authorList>
            <person name="Szabo I."/>
            <person name="Al-Omari J."/>
            <person name="Szerdahelyi S.G."/>
            <person name="Rado J."/>
        </authorList>
    </citation>
    <scope>NUCLEOTIDE SEQUENCE [LARGE SCALE GENOMIC DNA]</scope>
    <source>
        <strain evidence="4">UP-52</strain>
    </source>
</reference>
<accession>A0ABR9WNB8</accession>
<name>A0ABR9WNB8_9BACT</name>
<evidence type="ECO:0000256" key="1">
    <source>
        <dbReference type="SAM" id="MobiDB-lite"/>
    </source>
</evidence>
<evidence type="ECO:0000313" key="3">
    <source>
        <dbReference type="EMBL" id="MBE9466336.1"/>
    </source>
</evidence>
<dbReference type="Proteomes" id="UP000634134">
    <property type="component" value="Unassembled WGS sequence"/>
</dbReference>
<proteinExistence type="predicted"/>
<evidence type="ECO:0000256" key="2">
    <source>
        <dbReference type="SAM" id="SignalP"/>
    </source>
</evidence>
<comment type="caution">
    <text evidence="3">The sequence shown here is derived from an EMBL/GenBank/DDBJ whole genome shotgun (WGS) entry which is preliminary data.</text>
</comment>